<dbReference type="Proteomes" id="UP000694520">
    <property type="component" value="Chromosome 24"/>
</dbReference>
<dbReference type="Gene3D" id="3.20.20.70">
    <property type="entry name" value="Aldolase class I"/>
    <property type="match status" value="1"/>
</dbReference>
<accession>A0A8C0A9N0</accession>
<evidence type="ECO:0000256" key="2">
    <source>
        <dbReference type="ARBA" id="ARBA00015800"/>
    </source>
</evidence>
<dbReference type="InterPro" id="IPR050139">
    <property type="entry name" value="GMP_reductase"/>
</dbReference>
<gene>
    <name evidence="6" type="primary">GMPR</name>
</gene>
<evidence type="ECO:0000256" key="4">
    <source>
        <dbReference type="ARBA" id="ARBA00023002"/>
    </source>
</evidence>
<dbReference type="AlphaFoldDB" id="A0A8C0A9N0"/>
<feature type="domain" description="IMP dehydrogenase/GMP reductase" evidence="5">
    <location>
        <begin position="10"/>
        <end position="182"/>
    </location>
</feature>
<dbReference type="PANTHER" id="PTHR43170">
    <property type="entry name" value="GMP REDUCTASE"/>
    <property type="match status" value="1"/>
</dbReference>
<evidence type="ECO:0000313" key="7">
    <source>
        <dbReference type="Proteomes" id="UP000694520"/>
    </source>
</evidence>
<keyword evidence="7" id="KW-1185">Reference proteome</keyword>
<dbReference type="InterPro" id="IPR013785">
    <property type="entry name" value="Aldolase_TIM"/>
</dbReference>
<dbReference type="Pfam" id="PF00478">
    <property type="entry name" value="IMPDH"/>
    <property type="match status" value="1"/>
</dbReference>
<evidence type="ECO:0000259" key="5">
    <source>
        <dbReference type="Pfam" id="PF00478"/>
    </source>
</evidence>
<dbReference type="PANTHER" id="PTHR43170:SF3">
    <property type="entry name" value="GMP REDUCTASE 1"/>
    <property type="match status" value="1"/>
</dbReference>
<dbReference type="EC" id="1.7.1.7" evidence="1"/>
<reference evidence="6" key="1">
    <citation type="submission" date="2019-05" db="EMBL/GenBank/DDBJ databases">
        <authorList>
            <person name="Zhang S."/>
            <person name="Liu J."/>
        </authorList>
    </citation>
    <scope>NUCLEOTIDE SEQUENCE [LARGE SCALE GENOMIC DNA]</scope>
</reference>
<name>A0A8C0A9N0_BOSMU</name>
<evidence type="ECO:0000313" key="6">
    <source>
        <dbReference type="Ensembl" id="ENSBGRP00000015992.1"/>
    </source>
</evidence>
<dbReference type="SUPFAM" id="SSF51412">
    <property type="entry name" value="Inosine monophosphate dehydrogenase (IMPDH)"/>
    <property type="match status" value="1"/>
</dbReference>
<organism evidence="6 7">
    <name type="scientific">Bos mutus grunniens</name>
    <name type="common">Wild yak</name>
    <name type="synonym">Bos grunniens</name>
    <dbReference type="NCBI Taxonomy" id="30521"/>
    <lineage>
        <taxon>Eukaryota</taxon>
        <taxon>Metazoa</taxon>
        <taxon>Chordata</taxon>
        <taxon>Craniata</taxon>
        <taxon>Vertebrata</taxon>
        <taxon>Euteleostomi</taxon>
        <taxon>Mammalia</taxon>
        <taxon>Eutheria</taxon>
        <taxon>Laurasiatheria</taxon>
        <taxon>Artiodactyla</taxon>
        <taxon>Ruminantia</taxon>
        <taxon>Pecora</taxon>
        <taxon>Bovidae</taxon>
        <taxon>Bovinae</taxon>
        <taxon>Bos</taxon>
    </lineage>
</organism>
<evidence type="ECO:0000256" key="1">
    <source>
        <dbReference type="ARBA" id="ARBA00012678"/>
    </source>
</evidence>
<evidence type="ECO:0000256" key="3">
    <source>
        <dbReference type="ARBA" id="ARBA00022857"/>
    </source>
</evidence>
<proteinExistence type="predicted"/>
<dbReference type="InterPro" id="IPR001093">
    <property type="entry name" value="IMP_DH_GMPRt"/>
</dbReference>
<reference evidence="6" key="2">
    <citation type="submission" date="2025-08" db="UniProtKB">
        <authorList>
            <consortium name="Ensembl"/>
        </authorList>
    </citation>
    <scope>IDENTIFICATION</scope>
</reference>
<protein>
    <recommendedName>
        <fullName evidence="2">GMP reductase</fullName>
        <ecNumber evidence="1">1.7.1.7</ecNumber>
    </recommendedName>
</protein>
<dbReference type="GO" id="GO:0003920">
    <property type="term" value="F:GMP reductase activity"/>
    <property type="evidence" value="ECO:0007669"/>
    <property type="project" value="UniProtKB-EC"/>
</dbReference>
<sequence>MPRIDADLKLDFKDVLLRPKRSSLKSRAEVDLERTFTFRNSKQTYSGIPIIVANMDTVGTFEMAVVMSQHSMFTAIHKHYTLDDWKLFAANHPECLQHVAVSSGSGKDDLEKMSNILEAVPQVKFICLDVANGYSEHFVEFVKLVRSRFPEHTIMAGNVVTGEMVEELILSGADIIKVGVGPEFQATAAESLPTRISQWSGKGERPILNQNQRFRVHHPHQDRGGLPPAERCDRVRRLGPRPEGAHHLGRRLHVSRRCRQSLWKCSHAFGRRGTTLGKNAGWERTQERSEREVIGSLLKALLPELWSSRGLTRHQLSLPPYHHGRGTEELAFVLGTLRGSRQSLLPSREALACLIPRPRVQPCRAGLL</sequence>
<reference evidence="6" key="3">
    <citation type="submission" date="2025-09" db="UniProtKB">
        <authorList>
            <consortium name="Ensembl"/>
        </authorList>
    </citation>
    <scope>IDENTIFICATION</scope>
</reference>
<keyword evidence="4" id="KW-0560">Oxidoreductase</keyword>
<dbReference type="SMART" id="SM01240">
    <property type="entry name" value="IMPDH"/>
    <property type="match status" value="1"/>
</dbReference>
<keyword evidence="3" id="KW-0521">NADP</keyword>
<dbReference type="Ensembl" id="ENSBGRT00000018484.1">
    <property type="protein sequence ID" value="ENSBGRP00000015992.1"/>
    <property type="gene ID" value="ENSBGRG00000010074.1"/>
</dbReference>
<dbReference type="GeneTree" id="ENSGT00940000156595"/>